<reference evidence="2" key="1">
    <citation type="journal article" date="2023" name="G3 (Bethesda)">
        <title>Genome assembly and association tests identify interacting loci associated with vigor, precocity, and sex in interspecific pistachio rootstocks.</title>
        <authorList>
            <person name="Palmer W."/>
            <person name="Jacygrad E."/>
            <person name="Sagayaradj S."/>
            <person name="Cavanaugh K."/>
            <person name="Han R."/>
            <person name="Bertier L."/>
            <person name="Beede B."/>
            <person name="Kafkas S."/>
            <person name="Golino D."/>
            <person name="Preece J."/>
            <person name="Michelmore R."/>
        </authorList>
    </citation>
    <scope>NUCLEOTIDE SEQUENCE [LARGE SCALE GENOMIC DNA]</scope>
</reference>
<dbReference type="Proteomes" id="UP001163603">
    <property type="component" value="Chromosome 1"/>
</dbReference>
<keyword evidence="2" id="KW-1185">Reference proteome</keyword>
<comment type="caution">
    <text evidence="1">The sequence shown here is derived from an EMBL/GenBank/DDBJ whole genome shotgun (WGS) entry which is preliminary data.</text>
</comment>
<sequence length="108" mass="12481">MIALKEKKNIEGTVRYKSLSKLCLNALSIFFQPFTYHEPSTLLQMGWLHSLISPLKKLWDRLHSSHSKRSGIYILYKDVKACPCEDVQVLWSILVESHPADVRQSPLK</sequence>
<gene>
    <name evidence="1" type="ORF">Pint_03302</name>
</gene>
<name>A0ACC0ZF21_9ROSI</name>
<proteinExistence type="predicted"/>
<evidence type="ECO:0000313" key="2">
    <source>
        <dbReference type="Proteomes" id="UP001163603"/>
    </source>
</evidence>
<protein>
    <submittedName>
        <fullName evidence="1">Uncharacterized protein</fullName>
    </submittedName>
</protein>
<accession>A0ACC0ZF21</accession>
<dbReference type="EMBL" id="CM047736">
    <property type="protein sequence ID" value="KAJ0051376.1"/>
    <property type="molecule type" value="Genomic_DNA"/>
</dbReference>
<evidence type="ECO:0000313" key="1">
    <source>
        <dbReference type="EMBL" id="KAJ0051376.1"/>
    </source>
</evidence>
<organism evidence="1 2">
    <name type="scientific">Pistacia integerrima</name>
    <dbReference type="NCBI Taxonomy" id="434235"/>
    <lineage>
        <taxon>Eukaryota</taxon>
        <taxon>Viridiplantae</taxon>
        <taxon>Streptophyta</taxon>
        <taxon>Embryophyta</taxon>
        <taxon>Tracheophyta</taxon>
        <taxon>Spermatophyta</taxon>
        <taxon>Magnoliopsida</taxon>
        <taxon>eudicotyledons</taxon>
        <taxon>Gunneridae</taxon>
        <taxon>Pentapetalae</taxon>
        <taxon>rosids</taxon>
        <taxon>malvids</taxon>
        <taxon>Sapindales</taxon>
        <taxon>Anacardiaceae</taxon>
        <taxon>Pistacia</taxon>
    </lineage>
</organism>